<dbReference type="Gene3D" id="2.60.15.10">
    <property type="entry name" value="F0F1 ATP synthase delta/epsilon subunit, N-terminal"/>
    <property type="match status" value="1"/>
</dbReference>
<evidence type="ECO:0000256" key="2">
    <source>
        <dbReference type="ARBA" id="ARBA00005712"/>
    </source>
</evidence>
<evidence type="ECO:0000256" key="5">
    <source>
        <dbReference type="ARBA" id="ARBA00023136"/>
    </source>
</evidence>
<comment type="similarity">
    <text evidence="2">Belongs to the ATPase epsilon chain family.</text>
</comment>
<dbReference type="Proteomes" id="UP000179023">
    <property type="component" value="Unassembled WGS sequence"/>
</dbReference>
<keyword evidence="6" id="KW-0139">CF(1)</keyword>
<keyword evidence="6" id="KW-0066">ATP synthesis</keyword>
<keyword evidence="4" id="KW-0406">Ion transport</keyword>
<evidence type="ECO:0000256" key="1">
    <source>
        <dbReference type="ARBA" id="ARBA00004184"/>
    </source>
</evidence>
<name>A0A1G2KIA4_9BACT</name>
<feature type="domain" description="ATP synthase F1 complex delta/epsilon subunit N-terminal" evidence="7">
    <location>
        <begin position="1"/>
        <end position="79"/>
    </location>
</feature>
<dbReference type="GO" id="GO:0012505">
    <property type="term" value="C:endomembrane system"/>
    <property type="evidence" value="ECO:0007669"/>
    <property type="project" value="UniProtKB-SubCell"/>
</dbReference>
<reference evidence="8 9" key="1">
    <citation type="journal article" date="2016" name="Nat. Commun.">
        <title>Thousands of microbial genomes shed light on interconnected biogeochemical processes in an aquifer system.</title>
        <authorList>
            <person name="Anantharaman K."/>
            <person name="Brown C.T."/>
            <person name="Hug L.A."/>
            <person name="Sharon I."/>
            <person name="Castelle C.J."/>
            <person name="Probst A.J."/>
            <person name="Thomas B.C."/>
            <person name="Singh A."/>
            <person name="Wilkins M.J."/>
            <person name="Karaoz U."/>
            <person name="Brodie E.L."/>
            <person name="Williams K.H."/>
            <person name="Hubbard S.S."/>
            <person name="Banfield J.F."/>
        </authorList>
    </citation>
    <scope>NUCLEOTIDE SEQUENCE [LARGE SCALE GENOMIC DNA]</scope>
</reference>
<dbReference type="SUPFAM" id="SSF51344">
    <property type="entry name" value="Epsilon subunit of F1F0-ATP synthase N-terminal domain"/>
    <property type="match status" value="1"/>
</dbReference>
<gene>
    <name evidence="8" type="ORF">A3C07_04510</name>
</gene>
<evidence type="ECO:0000259" key="7">
    <source>
        <dbReference type="Pfam" id="PF02823"/>
    </source>
</evidence>
<dbReference type="STRING" id="1802270.A3C07_04510"/>
<dbReference type="GO" id="GO:0046933">
    <property type="term" value="F:proton-transporting ATP synthase activity, rotational mechanism"/>
    <property type="evidence" value="ECO:0007669"/>
    <property type="project" value="InterPro"/>
</dbReference>
<accession>A0A1G2KIA4</accession>
<keyword evidence="5" id="KW-0472">Membrane</keyword>
<dbReference type="InterPro" id="IPR001469">
    <property type="entry name" value="ATP_synth_F1_dsu/esu"/>
</dbReference>
<dbReference type="CDD" id="cd12152">
    <property type="entry name" value="F1-ATPase_delta"/>
    <property type="match status" value="1"/>
</dbReference>
<evidence type="ECO:0000256" key="6">
    <source>
        <dbReference type="ARBA" id="ARBA00023196"/>
    </source>
</evidence>
<dbReference type="Pfam" id="PF02823">
    <property type="entry name" value="ATP-synt_DE_N"/>
    <property type="match status" value="1"/>
</dbReference>
<proteinExistence type="inferred from homology"/>
<evidence type="ECO:0000256" key="3">
    <source>
        <dbReference type="ARBA" id="ARBA00022448"/>
    </source>
</evidence>
<dbReference type="AlphaFoldDB" id="A0A1G2KIA4"/>
<evidence type="ECO:0000313" key="8">
    <source>
        <dbReference type="EMBL" id="OGZ99177.1"/>
    </source>
</evidence>
<comment type="subcellular location">
    <subcellularLocation>
        <location evidence="1">Endomembrane system</location>
        <topology evidence="1">Peripheral membrane protein</topology>
    </subcellularLocation>
</comment>
<evidence type="ECO:0000313" key="9">
    <source>
        <dbReference type="Proteomes" id="UP000179023"/>
    </source>
</evidence>
<sequence>MKLGIYSLEKTLFEGDAEKIIARTPLGEITVLDKHLPLISTLNGPSVDVIDKKEERTIIRISSGFLEVRPESEAIILAEEK</sequence>
<evidence type="ECO:0000256" key="4">
    <source>
        <dbReference type="ARBA" id="ARBA00023065"/>
    </source>
</evidence>
<dbReference type="InterPro" id="IPR036771">
    <property type="entry name" value="ATPsynth_dsu/esu_N"/>
</dbReference>
<dbReference type="EMBL" id="MHQI01000046">
    <property type="protein sequence ID" value="OGZ99177.1"/>
    <property type="molecule type" value="Genomic_DNA"/>
</dbReference>
<dbReference type="InterPro" id="IPR020546">
    <property type="entry name" value="ATP_synth_F1_dsu/esu_N"/>
</dbReference>
<dbReference type="GO" id="GO:0045259">
    <property type="term" value="C:proton-transporting ATP synthase complex"/>
    <property type="evidence" value="ECO:0007669"/>
    <property type="project" value="UniProtKB-KW"/>
</dbReference>
<organism evidence="8 9">
    <name type="scientific">Candidatus Sungbacteria bacterium RIFCSPHIGHO2_02_FULL_47_11</name>
    <dbReference type="NCBI Taxonomy" id="1802270"/>
    <lineage>
        <taxon>Bacteria</taxon>
        <taxon>Candidatus Sungiibacteriota</taxon>
    </lineage>
</organism>
<comment type="caution">
    <text evidence="8">The sequence shown here is derived from an EMBL/GenBank/DDBJ whole genome shotgun (WGS) entry which is preliminary data.</text>
</comment>
<protein>
    <recommendedName>
        <fullName evidence="7">ATP synthase F1 complex delta/epsilon subunit N-terminal domain-containing protein</fullName>
    </recommendedName>
</protein>
<keyword evidence="3" id="KW-0813">Transport</keyword>